<evidence type="ECO:0000313" key="3">
    <source>
        <dbReference type="Proteomes" id="UP000187609"/>
    </source>
</evidence>
<reference evidence="1 3" key="1">
    <citation type="submission" date="2016-11" db="EMBL/GenBank/DDBJ databases">
        <title>The genome of Nicotiana attenuata.</title>
        <authorList>
            <person name="Xu S."/>
            <person name="Brockmoeller T."/>
            <person name="Gaquerel E."/>
            <person name="Navarro A."/>
            <person name="Kuhl H."/>
            <person name="Gase K."/>
            <person name="Ling Z."/>
            <person name="Zhou W."/>
            <person name="Kreitzer C."/>
            <person name="Stanke M."/>
            <person name="Tang H."/>
            <person name="Lyons E."/>
            <person name="Pandey P."/>
            <person name="Pandey S.P."/>
            <person name="Timmermann B."/>
            <person name="Baldwin I.T."/>
        </authorList>
    </citation>
    <scope>NUCLEOTIDE SEQUENCE [LARGE SCALE GENOMIC DNA]</scope>
    <source>
        <strain evidence="3">cv. UT</strain>
        <strain evidence="1">UT</strain>
        <tissue evidence="1">Leaves</tissue>
    </source>
</reference>
<evidence type="ECO:0000313" key="1">
    <source>
        <dbReference type="EMBL" id="OIT18783.1"/>
    </source>
</evidence>
<dbReference type="Gramene" id="OIT31032">
    <property type="protein sequence ID" value="OIT31032"/>
    <property type="gene ID" value="A4A49_43493"/>
</dbReference>
<proteinExistence type="predicted"/>
<gene>
    <name evidence="2" type="ORF">A4A49_43493</name>
    <name evidence="1" type="ORF">A4A49_55975</name>
</gene>
<protein>
    <submittedName>
        <fullName evidence="1">Vte6-related protein</fullName>
    </submittedName>
</protein>
<dbReference type="AlphaFoldDB" id="A0A1J6K9S6"/>
<evidence type="ECO:0000313" key="2">
    <source>
        <dbReference type="EMBL" id="OIT31032.1"/>
    </source>
</evidence>
<organism evidence="1 3">
    <name type="scientific">Nicotiana attenuata</name>
    <name type="common">Coyote tobacco</name>
    <dbReference type="NCBI Taxonomy" id="49451"/>
    <lineage>
        <taxon>Eukaryota</taxon>
        <taxon>Viridiplantae</taxon>
        <taxon>Streptophyta</taxon>
        <taxon>Embryophyta</taxon>
        <taxon>Tracheophyta</taxon>
        <taxon>Spermatophyta</taxon>
        <taxon>Magnoliopsida</taxon>
        <taxon>eudicotyledons</taxon>
        <taxon>Gunneridae</taxon>
        <taxon>Pentapetalae</taxon>
        <taxon>asterids</taxon>
        <taxon>lamiids</taxon>
        <taxon>Solanales</taxon>
        <taxon>Solanaceae</taxon>
        <taxon>Nicotianoideae</taxon>
        <taxon>Nicotianeae</taxon>
        <taxon>Nicotiana</taxon>
    </lineage>
</organism>
<name>A0A1J6K9S6_NICAT</name>
<comment type="caution">
    <text evidence="1">The sequence shown here is derived from an EMBL/GenBank/DDBJ whole genome shotgun (WGS) entry which is preliminary data.</text>
</comment>
<keyword evidence="3" id="KW-1185">Reference proteome</keyword>
<accession>A0A1J6K9S6</accession>
<dbReference type="EMBL" id="MJEQ01017427">
    <property type="protein sequence ID" value="OIT18783.1"/>
    <property type="molecule type" value="Genomic_DNA"/>
</dbReference>
<dbReference type="Proteomes" id="UP000187609">
    <property type="component" value="Unassembled WGS sequence"/>
</dbReference>
<feature type="non-terminal residue" evidence="1">
    <location>
        <position position="60"/>
    </location>
</feature>
<sequence length="60" mass="6707">MNTKFCRIYIESGGYTQKMHKAANEVIAVVSNIDTRFTVLLSRTVRPDILFTVGPGFPTT</sequence>
<dbReference type="Gramene" id="OIT18783">
    <property type="protein sequence ID" value="OIT18783"/>
    <property type="gene ID" value="A4A49_55975"/>
</dbReference>
<dbReference type="EMBL" id="MJEQ01001369">
    <property type="protein sequence ID" value="OIT31032.1"/>
    <property type="molecule type" value="Genomic_DNA"/>
</dbReference>